<evidence type="ECO:0000313" key="2">
    <source>
        <dbReference type="EMBL" id="ORD95226.1"/>
    </source>
</evidence>
<feature type="non-terminal residue" evidence="2">
    <location>
        <position position="107"/>
    </location>
</feature>
<organism evidence="2 3">
    <name type="scientific">Hepatospora eriocheir</name>
    <dbReference type="NCBI Taxonomy" id="1081669"/>
    <lineage>
        <taxon>Eukaryota</taxon>
        <taxon>Fungi</taxon>
        <taxon>Fungi incertae sedis</taxon>
        <taxon>Microsporidia</taxon>
        <taxon>Hepatosporidae</taxon>
        <taxon>Hepatospora</taxon>
    </lineage>
</organism>
<reference evidence="2 3" key="1">
    <citation type="journal article" date="2017" name="Environ. Microbiol.">
        <title>Decay of the glycolytic pathway and adaptation to intranuclear parasitism within Enterocytozoonidae microsporidia.</title>
        <authorList>
            <person name="Wiredu Boakye D."/>
            <person name="Jaroenlak P."/>
            <person name="Prachumwat A."/>
            <person name="Williams T.A."/>
            <person name="Bateman K.S."/>
            <person name="Itsathitphaisarn O."/>
            <person name="Sritunyalucksana K."/>
            <person name="Paszkiewicz K.H."/>
            <person name="Moore K.A."/>
            <person name="Stentiford G.D."/>
            <person name="Williams B.A."/>
        </authorList>
    </citation>
    <scope>NUCLEOTIDE SEQUENCE [LARGE SCALE GENOMIC DNA]</scope>
    <source>
        <strain evidence="2 3">GB1</strain>
    </source>
</reference>
<dbReference type="VEuPathDB" id="MicrosporidiaDB:HERIO_2794"/>
<comment type="caution">
    <text evidence="2">The sequence shown here is derived from an EMBL/GenBank/DDBJ whole genome shotgun (WGS) entry which is preliminary data.</text>
</comment>
<evidence type="ECO:0000313" key="3">
    <source>
        <dbReference type="Proteomes" id="UP000192356"/>
    </source>
</evidence>
<feature type="chain" id="PRO_5012778050" evidence="1">
    <location>
        <begin position="18"/>
        <end position="107"/>
    </location>
</feature>
<evidence type="ECO:0000256" key="1">
    <source>
        <dbReference type="SAM" id="SignalP"/>
    </source>
</evidence>
<dbReference type="EMBL" id="LVKB01000562">
    <property type="protein sequence ID" value="ORD95226.1"/>
    <property type="molecule type" value="Genomic_DNA"/>
</dbReference>
<protein>
    <submittedName>
        <fullName evidence="2">Uncharacterized protein</fullName>
    </submittedName>
</protein>
<proteinExistence type="predicted"/>
<dbReference type="Proteomes" id="UP000192356">
    <property type="component" value="Unassembled WGS sequence"/>
</dbReference>
<accession>A0A1X0Q642</accession>
<dbReference type="VEuPathDB" id="MicrosporidiaDB:A0H76_3039"/>
<sequence>MILDLIAIVLIIKRTLALTALYTDADTRSICSINLSDPSIREAMVYKDLNGAIRIAERDVPSGEWGQFEVLTGNPVHKKLRLVKTNEDNYRIEPHVNMANPQMNSNT</sequence>
<feature type="signal peptide" evidence="1">
    <location>
        <begin position="1"/>
        <end position="17"/>
    </location>
</feature>
<keyword evidence="3" id="KW-1185">Reference proteome</keyword>
<keyword evidence="1" id="KW-0732">Signal</keyword>
<gene>
    <name evidence="2" type="ORF">HERIO_2794</name>
</gene>
<name>A0A1X0Q642_9MICR</name>
<dbReference type="AlphaFoldDB" id="A0A1X0Q642"/>